<evidence type="ECO:0000313" key="2">
    <source>
        <dbReference type="EMBL" id="CAG6517602.1"/>
    </source>
</evidence>
<reference evidence="2" key="1">
    <citation type="submission" date="2021-05" db="EMBL/GenBank/DDBJ databases">
        <authorList>
            <person name="Alioto T."/>
            <person name="Alioto T."/>
            <person name="Gomez Garrido J."/>
        </authorList>
    </citation>
    <scope>NUCLEOTIDE SEQUENCE</scope>
</reference>
<name>A0A8D8GPB2_CULPI</name>
<sequence>MVFAKAKEITMVGKRTSRICRGTPPSPLDRDTRNTPSGKRRRICQEGCQEPAAQKLSIRTIGDGEEMRNHTAQLDKPEQNTSTKLPSKEPPLEDLFVGIPDTLLARLSPSPARCRSSTMLQHRVRHVELVAVRFRGTIRGGPCSLVKPASQTAKAAGDGVWPRGTLGHLGNLEVVGGEAEEDAEAAAAHVCE</sequence>
<evidence type="ECO:0000256" key="1">
    <source>
        <dbReference type="SAM" id="MobiDB-lite"/>
    </source>
</evidence>
<dbReference type="AlphaFoldDB" id="A0A8D8GPB2"/>
<dbReference type="EMBL" id="HBUE01281149">
    <property type="protein sequence ID" value="CAG6569127.1"/>
    <property type="molecule type" value="Transcribed_RNA"/>
</dbReference>
<feature type="region of interest" description="Disordered" evidence="1">
    <location>
        <begin position="17"/>
        <end position="44"/>
    </location>
</feature>
<accession>A0A8D8GPB2</accession>
<protein>
    <submittedName>
        <fullName evidence="2">(northern house mosquito) hypothetical protein</fullName>
    </submittedName>
</protein>
<organism evidence="2">
    <name type="scientific">Culex pipiens</name>
    <name type="common">House mosquito</name>
    <dbReference type="NCBI Taxonomy" id="7175"/>
    <lineage>
        <taxon>Eukaryota</taxon>
        <taxon>Metazoa</taxon>
        <taxon>Ecdysozoa</taxon>
        <taxon>Arthropoda</taxon>
        <taxon>Hexapoda</taxon>
        <taxon>Insecta</taxon>
        <taxon>Pterygota</taxon>
        <taxon>Neoptera</taxon>
        <taxon>Endopterygota</taxon>
        <taxon>Diptera</taxon>
        <taxon>Nematocera</taxon>
        <taxon>Culicoidea</taxon>
        <taxon>Culicidae</taxon>
        <taxon>Culicinae</taxon>
        <taxon>Culicini</taxon>
        <taxon>Culex</taxon>
        <taxon>Culex</taxon>
    </lineage>
</organism>
<proteinExistence type="predicted"/>
<feature type="region of interest" description="Disordered" evidence="1">
    <location>
        <begin position="70"/>
        <end position="89"/>
    </location>
</feature>
<dbReference type="EMBL" id="HBUE01175622">
    <property type="protein sequence ID" value="CAG6517602.1"/>
    <property type="molecule type" value="Transcribed_RNA"/>
</dbReference>